<dbReference type="AlphaFoldDB" id="A0A9P8ZXF4"/>
<dbReference type="GeneID" id="70131596"/>
<reference evidence="2" key="1">
    <citation type="journal article" date="2021" name="Nat. Commun.">
        <title>Genetic determinants of endophytism in the Arabidopsis root mycobiome.</title>
        <authorList>
            <person name="Mesny F."/>
            <person name="Miyauchi S."/>
            <person name="Thiergart T."/>
            <person name="Pickel B."/>
            <person name="Atanasova L."/>
            <person name="Karlsson M."/>
            <person name="Huettel B."/>
            <person name="Barry K.W."/>
            <person name="Haridas S."/>
            <person name="Chen C."/>
            <person name="Bauer D."/>
            <person name="Andreopoulos W."/>
            <person name="Pangilinan J."/>
            <person name="LaButti K."/>
            <person name="Riley R."/>
            <person name="Lipzen A."/>
            <person name="Clum A."/>
            <person name="Drula E."/>
            <person name="Henrissat B."/>
            <person name="Kohler A."/>
            <person name="Grigoriev I.V."/>
            <person name="Martin F.M."/>
            <person name="Hacquard S."/>
        </authorList>
    </citation>
    <scope>NUCLEOTIDE SEQUENCE</scope>
    <source>
        <strain evidence="2">MPI-SDFR-AT-0073</strain>
    </source>
</reference>
<dbReference type="Proteomes" id="UP000758603">
    <property type="component" value="Unassembled WGS sequence"/>
</dbReference>
<keyword evidence="3" id="KW-1185">Reference proteome</keyword>
<organism evidence="2 3">
    <name type="scientific">Truncatella angustata</name>
    <dbReference type="NCBI Taxonomy" id="152316"/>
    <lineage>
        <taxon>Eukaryota</taxon>
        <taxon>Fungi</taxon>
        <taxon>Dikarya</taxon>
        <taxon>Ascomycota</taxon>
        <taxon>Pezizomycotina</taxon>
        <taxon>Sordariomycetes</taxon>
        <taxon>Xylariomycetidae</taxon>
        <taxon>Amphisphaeriales</taxon>
        <taxon>Sporocadaceae</taxon>
        <taxon>Truncatella</taxon>
    </lineage>
</organism>
<dbReference type="RefSeq" id="XP_045958333.1">
    <property type="nucleotide sequence ID" value="XM_046102704.1"/>
</dbReference>
<evidence type="ECO:0000256" key="1">
    <source>
        <dbReference type="SAM" id="MobiDB-lite"/>
    </source>
</evidence>
<evidence type="ECO:0000313" key="3">
    <source>
        <dbReference type="Proteomes" id="UP000758603"/>
    </source>
</evidence>
<feature type="region of interest" description="Disordered" evidence="1">
    <location>
        <begin position="94"/>
        <end position="114"/>
    </location>
</feature>
<gene>
    <name evidence="2" type="ORF">BKA67DRAFT_564066</name>
</gene>
<name>A0A9P8ZXF4_9PEZI</name>
<evidence type="ECO:0000313" key="2">
    <source>
        <dbReference type="EMBL" id="KAH6654063.1"/>
    </source>
</evidence>
<proteinExistence type="predicted"/>
<comment type="caution">
    <text evidence="2">The sequence shown here is derived from an EMBL/GenBank/DDBJ whole genome shotgun (WGS) entry which is preliminary data.</text>
</comment>
<sequence length="467" mass="51277">MATGSQPQTPTSPWHITRLSIDSSSSELSPVSPLRQRTLAGNFDRSGSNIRAQDRRPSCNISIDRIRAGSIFSTPESPADAEYLNNQSEVSRRSSLTSIHVESPDTTVETSSTDHTQKLSGARQFLARTRIPFIVGIVSYLALWVLDSTVATGISGLLYHACSISTIPIMTVYLPIDLCGIPRIGDSTFNKVLDTQTKYEKIFKYVNKRTSVFDKLTETAKRADMEMLLDERNGGQNELFGHSADFSNALLDLGSFFKQVRESAERFVIADKVTKASLKAMTLGNSRWSVLQSERRQLWKAVNIHDTLVESSLAQVGRVIQSSDTAARRFEVVESFIHGVDRSSSSTGASPSPIREISDHIKEVHALLGLVRDGAEKIRDDLRRLQRTGFMSTRSPSSLDGKQTSLESSAARWVVQLEARIFSFENILQGTGIATAVASSKTFGTIDPLLIMTSTLSPDAPFAVAGR</sequence>
<accession>A0A9P8ZXF4</accession>
<dbReference type="OrthoDB" id="4763483at2759"/>
<protein>
    <submittedName>
        <fullName evidence="2">Uncharacterized protein</fullName>
    </submittedName>
</protein>
<dbReference type="EMBL" id="JAGPXC010000004">
    <property type="protein sequence ID" value="KAH6654063.1"/>
    <property type="molecule type" value="Genomic_DNA"/>
</dbReference>